<dbReference type="GO" id="GO:0016857">
    <property type="term" value="F:racemase and epimerase activity, acting on carbohydrates and derivatives"/>
    <property type="evidence" value="ECO:0007669"/>
    <property type="project" value="InterPro"/>
</dbReference>
<dbReference type="SUPFAM" id="SSF51366">
    <property type="entry name" value="Ribulose-phoshate binding barrel"/>
    <property type="match status" value="1"/>
</dbReference>
<keyword evidence="8" id="KW-0464">Manganese</keyword>
<evidence type="ECO:0000256" key="6">
    <source>
        <dbReference type="ARBA" id="ARBA00022833"/>
    </source>
</evidence>
<keyword evidence="7" id="KW-0408">Iron</keyword>
<dbReference type="GO" id="GO:1901135">
    <property type="term" value="P:carbohydrate derivative metabolic process"/>
    <property type="evidence" value="ECO:0007669"/>
    <property type="project" value="UniProtKB-ARBA"/>
</dbReference>
<dbReference type="GO" id="GO:0046496">
    <property type="term" value="P:nicotinamide nucleotide metabolic process"/>
    <property type="evidence" value="ECO:0007669"/>
    <property type="project" value="UniProtKB-ARBA"/>
</dbReference>
<dbReference type="EMBL" id="MHTX01000017">
    <property type="protein sequence ID" value="OHA68388.1"/>
    <property type="molecule type" value="Genomic_DNA"/>
</dbReference>
<dbReference type="FunFam" id="3.20.20.70:FF:000191">
    <property type="entry name" value="ribulose-phosphate 3-epimerase isoform X2"/>
    <property type="match status" value="1"/>
</dbReference>
<evidence type="ECO:0000313" key="12">
    <source>
        <dbReference type="Proteomes" id="UP000179258"/>
    </source>
</evidence>
<keyword evidence="9" id="KW-0413">Isomerase</keyword>
<dbReference type="GO" id="GO:0006163">
    <property type="term" value="P:purine nucleotide metabolic process"/>
    <property type="evidence" value="ECO:0007669"/>
    <property type="project" value="UniProtKB-ARBA"/>
</dbReference>
<comment type="cofactor">
    <cofactor evidence="1">
        <name>Mn(2+)</name>
        <dbReference type="ChEBI" id="CHEBI:29035"/>
    </cofactor>
</comment>
<accession>A0A1G2R752</accession>
<comment type="cofactor">
    <cofactor evidence="2">
        <name>Zn(2+)</name>
        <dbReference type="ChEBI" id="CHEBI:29105"/>
    </cofactor>
</comment>
<dbReference type="InterPro" id="IPR000056">
    <property type="entry name" value="Ribul_P_3_epim-like"/>
</dbReference>
<dbReference type="GO" id="GO:0046872">
    <property type="term" value="F:metal ion binding"/>
    <property type="evidence" value="ECO:0007669"/>
    <property type="project" value="UniProtKB-KW"/>
</dbReference>
<evidence type="ECO:0000256" key="2">
    <source>
        <dbReference type="ARBA" id="ARBA00001947"/>
    </source>
</evidence>
<comment type="caution">
    <text evidence="11">The sequence shown here is derived from an EMBL/GenBank/DDBJ whole genome shotgun (WGS) entry which is preliminary data.</text>
</comment>
<evidence type="ECO:0000256" key="1">
    <source>
        <dbReference type="ARBA" id="ARBA00001936"/>
    </source>
</evidence>
<evidence type="ECO:0000313" key="11">
    <source>
        <dbReference type="EMBL" id="OHA68388.1"/>
    </source>
</evidence>
<evidence type="ECO:0000256" key="4">
    <source>
        <dbReference type="ARBA" id="ARBA00011738"/>
    </source>
</evidence>
<dbReference type="PANTHER" id="PTHR11749">
    <property type="entry name" value="RIBULOSE-5-PHOSPHATE-3-EPIMERASE"/>
    <property type="match status" value="1"/>
</dbReference>
<proteinExistence type="predicted"/>
<evidence type="ECO:0000256" key="8">
    <source>
        <dbReference type="ARBA" id="ARBA00023211"/>
    </source>
</evidence>
<keyword evidence="10" id="KW-0119">Carbohydrate metabolism</keyword>
<evidence type="ECO:0000256" key="5">
    <source>
        <dbReference type="ARBA" id="ARBA00022723"/>
    </source>
</evidence>
<evidence type="ECO:0000256" key="9">
    <source>
        <dbReference type="ARBA" id="ARBA00023235"/>
    </source>
</evidence>
<dbReference type="GO" id="GO:0005975">
    <property type="term" value="P:carbohydrate metabolic process"/>
    <property type="evidence" value="ECO:0007669"/>
    <property type="project" value="InterPro"/>
</dbReference>
<evidence type="ECO:0000256" key="10">
    <source>
        <dbReference type="ARBA" id="ARBA00023277"/>
    </source>
</evidence>
<evidence type="ECO:0000256" key="3">
    <source>
        <dbReference type="ARBA" id="ARBA00001954"/>
    </source>
</evidence>
<reference evidence="11 12" key="1">
    <citation type="journal article" date="2016" name="Nat. Commun.">
        <title>Thousands of microbial genomes shed light on interconnected biogeochemical processes in an aquifer system.</title>
        <authorList>
            <person name="Anantharaman K."/>
            <person name="Brown C.T."/>
            <person name="Hug L.A."/>
            <person name="Sharon I."/>
            <person name="Castelle C.J."/>
            <person name="Probst A.J."/>
            <person name="Thomas B.C."/>
            <person name="Singh A."/>
            <person name="Wilkins M.J."/>
            <person name="Karaoz U."/>
            <person name="Brodie E.L."/>
            <person name="Williams K.H."/>
            <person name="Hubbard S.S."/>
            <person name="Banfield J.F."/>
        </authorList>
    </citation>
    <scope>NUCLEOTIDE SEQUENCE [LARGE SCALE GENOMIC DNA]</scope>
</reference>
<protein>
    <recommendedName>
        <fullName evidence="13">Ribulose-phosphate 3-epimerase</fullName>
    </recommendedName>
</protein>
<sequence>MEVIPVIIEKTFPAIARKIRLVESYVNWIQLDIADGIFVPNETWNNPEELNAGDFAAHLEAHLMIVEPEKHFQKWLNAGVKRIIAHIEAMGQREKGVGPSRSIMDVAEAVRRSGGEFGIAVNIETGLSSFGDHFASYLDLILVMTVPTGFGGQKFNEGALAKIKSLRQAFPHVKLEVDGGINPETAKKCRDAGADTLVAGSHIFTSPDVEAAIKQLQAV</sequence>
<dbReference type="InterPro" id="IPR013785">
    <property type="entry name" value="Aldolase_TIM"/>
</dbReference>
<dbReference type="CDD" id="cd00429">
    <property type="entry name" value="RPE"/>
    <property type="match status" value="1"/>
</dbReference>
<dbReference type="Proteomes" id="UP000179258">
    <property type="component" value="Unassembled WGS sequence"/>
</dbReference>
<name>A0A1G2R752_9BACT</name>
<gene>
    <name evidence="11" type="ORF">A3D59_04450</name>
</gene>
<dbReference type="InterPro" id="IPR011060">
    <property type="entry name" value="RibuloseP-bd_barrel"/>
</dbReference>
<dbReference type="GO" id="GO:0006091">
    <property type="term" value="P:generation of precursor metabolites and energy"/>
    <property type="evidence" value="ECO:0007669"/>
    <property type="project" value="UniProtKB-ARBA"/>
</dbReference>
<organism evidence="11 12">
    <name type="scientific">Candidatus Wildermuthbacteria bacterium RIFCSPHIGHO2_02_FULL_47_17</name>
    <dbReference type="NCBI Taxonomy" id="1802452"/>
    <lineage>
        <taxon>Bacteria</taxon>
        <taxon>Candidatus Wildermuthiibacteriota</taxon>
    </lineage>
</organism>
<dbReference type="Pfam" id="PF00834">
    <property type="entry name" value="Ribul_P_3_epim"/>
    <property type="match status" value="1"/>
</dbReference>
<evidence type="ECO:0008006" key="13">
    <source>
        <dbReference type="Google" id="ProtNLM"/>
    </source>
</evidence>
<comment type="cofactor">
    <cofactor evidence="3">
        <name>Fe(2+)</name>
        <dbReference type="ChEBI" id="CHEBI:29033"/>
    </cofactor>
</comment>
<dbReference type="Gene3D" id="3.20.20.70">
    <property type="entry name" value="Aldolase class I"/>
    <property type="match status" value="1"/>
</dbReference>
<evidence type="ECO:0000256" key="7">
    <source>
        <dbReference type="ARBA" id="ARBA00023004"/>
    </source>
</evidence>
<keyword evidence="5" id="KW-0479">Metal-binding</keyword>
<keyword evidence="6" id="KW-0862">Zinc</keyword>
<dbReference type="AlphaFoldDB" id="A0A1G2R752"/>
<comment type="subunit">
    <text evidence="4">Homodimer.</text>
</comment>